<gene>
    <name evidence="1" type="ORF">DEP91_02410</name>
</gene>
<dbReference type="Proteomes" id="UP000262699">
    <property type="component" value="Unassembled WGS sequence"/>
</dbReference>
<dbReference type="EMBL" id="DOYJ01000077">
    <property type="protein sequence ID" value="HCB75017.1"/>
    <property type="molecule type" value="Genomic_DNA"/>
</dbReference>
<sequence>MVCELHRLGYQRLRVMPYIYPVAYRVAIGPAALFSTRNGAYSADPNLDRFAVYSSASQSSYFGWDDAHTDTARQLADKFIMRFGAICESGRGRDWAYAGWLSELMGTMERLGALPFVMEEYFQPGPEELDYLPLWLRGQTPSRFDLPPAPELEYLQTSTPQLNSPRQ</sequence>
<proteinExistence type="predicted"/>
<comment type="caution">
    <text evidence="1">The sequence shown here is derived from an EMBL/GenBank/DDBJ whole genome shotgun (WGS) entry which is preliminary data.</text>
</comment>
<accession>A0A3D0W8E8</accession>
<evidence type="ECO:0000313" key="2">
    <source>
        <dbReference type="Proteomes" id="UP000262699"/>
    </source>
</evidence>
<reference evidence="1 2" key="1">
    <citation type="journal article" date="2018" name="Nat. Biotechnol.">
        <title>A standardized bacterial taxonomy based on genome phylogeny substantially revises the tree of life.</title>
        <authorList>
            <person name="Parks D.H."/>
            <person name="Chuvochina M."/>
            <person name="Waite D.W."/>
            <person name="Rinke C."/>
            <person name="Skarshewski A."/>
            <person name="Chaumeil P.A."/>
            <person name="Hugenholtz P."/>
        </authorList>
    </citation>
    <scope>NUCLEOTIDE SEQUENCE [LARGE SCALE GENOMIC DNA]</scope>
    <source>
        <strain evidence="1">UBA9015</strain>
    </source>
</reference>
<protein>
    <submittedName>
        <fullName evidence="1">Uncharacterized protein</fullName>
    </submittedName>
</protein>
<dbReference type="AlphaFoldDB" id="A0A3D0W8E8"/>
<evidence type="ECO:0000313" key="1">
    <source>
        <dbReference type="EMBL" id="HCB75017.1"/>
    </source>
</evidence>
<name>A0A3D0W8E8_9SPHN</name>
<organism evidence="1 2">
    <name type="scientific">Sphingomonas bacterium</name>
    <dbReference type="NCBI Taxonomy" id="1895847"/>
    <lineage>
        <taxon>Bacteria</taxon>
        <taxon>Pseudomonadati</taxon>
        <taxon>Pseudomonadota</taxon>
        <taxon>Alphaproteobacteria</taxon>
        <taxon>Sphingomonadales</taxon>
        <taxon>Sphingomonadaceae</taxon>
        <taxon>Sphingomonas</taxon>
    </lineage>
</organism>